<dbReference type="InterPro" id="IPR035899">
    <property type="entry name" value="DBL_dom_sf"/>
</dbReference>
<dbReference type="GO" id="GO:0005085">
    <property type="term" value="F:guanyl-nucleotide exchange factor activity"/>
    <property type="evidence" value="ECO:0007669"/>
    <property type="project" value="InterPro"/>
</dbReference>
<feature type="compositionally biased region" description="Basic and acidic residues" evidence="1">
    <location>
        <begin position="580"/>
        <end position="590"/>
    </location>
</feature>
<sequence>MVAGAERRYPRGTVRALSGREQIGARRAATTLCHTSKRSTIDDSTRVTATTAAGRSVVESKLSSGSKVERISECFVFWRDATQRTLAVNTLSSRDAAAFVAAASPLDSVHSSTAGLFQSLSALLGPRALSHSILDCPLPSVYVAFANLYNFRMWRKSSDVRAIDLKALAGGAVRIGGPDALTPVIQSPIGEQNPMISSTMSNEKLGVDAQLFELRKEDGRWRMRLRDEYEVEKKNGRLGLTIYAHTDNGVIKAEVRGVASFCPGGPSVGDWVVAVDGLLIEDAASAAEVERLLRDGRRIRLRRRQLAGEFESLPQPTTSAPLRLEKIQEAFLDSLEEAIGDTDKDTATKEQVRDAVIRAANCSGAQHCSYESRMIKPVQRIVQYPLLLRTVAAGCERGSLEARQVETALQKMQTLAEYVNEMQRIHEQFSPHIDAVRKSHADMLRDKGLRIDVRDLLIFAHIRWLNSDPKGSQEYVVFVFSSLILLLPSVARPNTKAKHFRVLPIVEVEVVEGPRAADGAAKSLEAALQDGTLYRIACCQQLLKQQLVKSIRKARTTYMKEQKRPLSGSSQSDAGYASEPGKERAGSTNS</sequence>
<name>A0AA36CHW1_9BILA</name>
<dbReference type="InterPro" id="IPR011993">
    <property type="entry name" value="PH-like_dom_sf"/>
</dbReference>
<dbReference type="Pfam" id="PF00621">
    <property type="entry name" value="RhoGEF"/>
    <property type="match status" value="1"/>
</dbReference>
<dbReference type="AlphaFoldDB" id="A0AA36CHW1"/>
<proteinExistence type="predicted"/>
<gene>
    <name evidence="3" type="ORF">MSPICULIGERA_LOCUS6872</name>
</gene>
<dbReference type="InterPro" id="IPR000219">
    <property type="entry name" value="DH_dom"/>
</dbReference>
<dbReference type="InterPro" id="IPR055230">
    <property type="entry name" value="PH_Tiam1/2"/>
</dbReference>
<protein>
    <recommendedName>
        <fullName evidence="2">DH domain-containing protein</fullName>
    </recommendedName>
</protein>
<evidence type="ECO:0000313" key="3">
    <source>
        <dbReference type="EMBL" id="CAJ0568350.1"/>
    </source>
</evidence>
<dbReference type="Proteomes" id="UP001177023">
    <property type="component" value="Unassembled WGS sequence"/>
</dbReference>
<feature type="non-terminal residue" evidence="3">
    <location>
        <position position="1"/>
    </location>
</feature>
<feature type="domain" description="DH" evidence="2">
    <location>
        <begin position="369"/>
        <end position="422"/>
    </location>
</feature>
<reference evidence="3" key="1">
    <citation type="submission" date="2023-06" db="EMBL/GenBank/DDBJ databases">
        <authorList>
            <person name="Delattre M."/>
        </authorList>
    </citation>
    <scope>NUCLEOTIDE SEQUENCE</scope>
    <source>
        <strain evidence="3">AF72</strain>
    </source>
</reference>
<organism evidence="3 4">
    <name type="scientific">Mesorhabditis spiculigera</name>
    <dbReference type="NCBI Taxonomy" id="96644"/>
    <lineage>
        <taxon>Eukaryota</taxon>
        <taxon>Metazoa</taxon>
        <taxon>Ecdysozoa</taxon>
        <taxon>Nematoda</taxon>
        <taxon>Chromadorea</taxon>
        <taxon>Rhabditida</taxon>
        <taxon>Rhabditina</taxon>
        <taxon>Rhabditomorpha</taxon>
        <taxon>Rhabditoidea</taxon>
        <taxon>Rhabditidae</taxon>
        <taxon>Mesorhabditinae</taxon>
        <taxon>Mesorhabditis</taxon>
    </lineage>
</organism>
<evidence type="ECO:0000256" key="1">
    <source>
        <dbReference type="SAM" id="MobiDB-lite"/>
    </source>
</evidence>
<dbReference type="InterPro" id="IPR043537">
    <property type="entry name" value="Tiam1/Tiam2/Sif"/>
</dbReference>
<dbReference type="GO" id="GO:0007264">
    <property type="term" value="P:small GTPase-mediated signal transduction"/>
    <property type="evidence" value="ECO:0007669"/>
    <property type="project" value="InterPro"/>
</dbReference>
<dbReference type="PROSITE" id="PS50010">
    <property type="entry name" value="DH_2"/>
    <property type="match status" value="1"/>
</dbReference>
<evidence type="ECO:0000313" key="4">
    <source>
        <dbReference type="Proteomes" id="UP001177023"/>
    </source>
</evidence>
<dbReference type="Pfam" id="PF23014">
    <property type="entry name" value="PH_Tiam1"/>
    <property type="match status" value="1"/>
</dbReference>
<dbReference type="Gene3D" id="1.20.900.10">
    <property type="entry name" value="Dbl homology (DH) domain"/>
    <property type="match status" value="1"/>
</dbReference>
<accession>A0AA36CHW1</accession>
<dbReference type="Gene3D" id="2.30.29.30">
    <property type="entry name" value="Pleckstrin-homology domain (PH domain)/Phosphotyrosine-binding domain (PTB)"/>
    <property type="match status" value="1"/>
</dbReference>
<comment type="caution">
    <text evidence="3">The sequence shown here is derived from an EMBL/GenBank/DDBJ whole genome shotgun (WGS) entry which is preliminary data.</text>
</comment>
<feature type="region of interest" description="Disordered" evidence="1">
    <location>
        <begin position="558"/>
        <end position="590"/>
    </location>
</feature>
<keyword evidence="4" id="KW-1185">Reference proteome</keyword>
<dbReference type="PANTHER" id="PTHR46001">
    <property type="entry name" value="TIAM (MAMMALIAN TUMOR INVASION AND METASTASIS FACTOR) HOMOLOG"/>
    <property type="match status" value="1"/>
</dbReference>
<evidence type="ECO:0000259" key="2">
    <source>
        <dbReference type="PROSITE" id="PS50010"/>
    </source>
</evidence>
<dbReference type="SUPFAM" id="SSF48065">
    <property type="entry name" value="DBL homology domain (DH-domain)"/>
    <property type="match status" value="1"/>
</dbReference>
<dbReference type="EMBL" id="CATQJA010001721">
    <property type="protein sequence ID" value="CAJ0568350.1"/>
    <property type="molecule type" value="Genomic_DNA"/>
</dbReference>
<dbReference type="PANTHER" id="PTHR46001:SF3">
    <property type="entry name" value="PROTEIN STILL LIFE, ISOFORM SIF TYPE 1"/>
    <property type="match status" value="1"/>
</dbReference>